<dbReference type="InterPro" id="IPR011335">
    <property type="entry name" value="Restrct_endonuc-II-like"/>
</dbReference>
<dbReference type="PANTHER" id="PTHR34107">
    <property type="entry name" value="SLL0198 PROTEIN-RELATED"/>
    <property type="match status" value="1"/>
</dbReference>
<proteinExistence type="predicted"/>
<protein>
    <submittedName>
        <fullName evidence="2">Uncharacterized protein conserved in cyanobacteria</fullName>
    </submittedName>
</protein>
<dbReference type="Gene3D" id="3.90.1570.10">
    <property type="entry name" value="tt1808, chain A"/>
    <property type="match status" value="1"/>
</dbReference>
<reference evidence="2 3" key="1">
    <citation type="submission" date="2015-09" db="EMBL/GenBank/DDBJ databases">
        <title>Identification and resolution of microdiversity through metagenomic sequencing of parallel consortia.</title>
        <authorList>
            <person name="Nelson W.C."/>
            <person name="Romine M.F."/>
            <person name="Lindemann S.R."/>
        </authorList>
    </citation>
    <scope>NUCLEOTIDE SEQUENCE [LARGE SCALE GENOMIC DNA]</scope>
    <source>
        <strain evidence="2">Ana</strain>
    </source>
</reference>
<dbReference type="STRING" id="1666911.HLUCCA11_07685"/>
<organism evidence="2 3">
    <name type="scientific">Phormidesmis priestleyi Ana</name>
    <dbReference type="NCBI Taxonomy" id="1666911"/>
    <lineage>
        <taxon>Bacteria</taxon>
        <taxon>Bacillati</taxon>
        <taxon>Cyanobacteriota</taxon>
        <taxon>Cyanophyceae</taxon>
        <taxon>Leptolyngbyales</taxon>
        <taxon>Leptolyngbyaceae</taxon>
        <taxon>Phormidesmis</taxon>
    </lineage>
</organism>
<comment type="caution">
    <text evidence="2">The sequence shown here is derived from an EMBL/GenBank/DDBJ whole genome shotgun (WGS) entry which is preliminary data.</text>
</comment>
<dbReference type="PANTHER" id="PTHR34107:SF2">
    <property type="entry name" value="SLL0888 PROTEIN"/>
    <property type="match status" value="1"/>
</dbReference>
<evidence type="ECO:0000313" key="3">
    <source>
        <dbReference type="Proteomes" id="UP000050465"/>
    </source>
</evidence>
<dbReference type="Proteomes" id="UP000050465">
    <property type="component" value="Unassembled WGS sequence"/>
</dbReference>
<dbReference type="AlphaFoldDB" id="A0A0P7YZR8"/>
<feature type="domain" description="Putative restriction endonuclease" evidence="1">
    <location>
        <begin position="13"/>
        <end position="197"/>
    </location>
</feature>
<evidence type="ECO:0000259" key="1">
    <source>
        <dbReference type="Pfam" id="PF05685"/>
    </source>
</evidence>
<dbReference type="InterPro" id="IPR008538">
    <property type="entry name" value="Uma2"/>
</dbReference>
<dbReference type="EMBL" id="LJZR01000008">
    <property type="protein sequence ID" value="KPQ36084.1"/>
    <property type="molecule type" value="Genomic_DNA"/>
</dbReference>
<dbReference type="CDD" id="cd06260">
    <property type="entry name" value="DUF820-like"/>
    <property type="match status" value="1"/>
</dbReference>
<evidence type="ECO:0000313" key="2">
    <source>
        <dbReference type="EMBL" id="KPQ36084.1"/>
    </source>
</evidence>
<gene>
    <name evidence="2" type="ORF">HLUCCA11_07685</name>
</gene>
<dbReference type="Pfam" id="PF05685">
    <property type="entry name" value="Uma2"/>
    <property type="match status" value="1"/>
</dbReference>
<accession>A0A0P7YZR8</accession>
<dbReference type="InterPro" id="IPR012296">
    <property type="entry name" value="Nuclease_put_TT1808"/>
</dbReference>
<name>A0A0P7YZR8_9CYAN</name>
<dbReference type="SUPFAM" id="SSF52980">
    <property type="entry name" value="Restriction endonuclease-like"/>
    <property type="match status" value="1"/>
</dbReference>
<sequence length="206" mass="23747">MAPVYTPVKRLSFEEYLAYDTGTDSHYELLESGELIELPYENRTNVLLALALFRYLEQFLAWDLFSLNATAIEVAPMTIKLPNGRTRRIRQRSRIPDLMVLSELGATQILNRHNGLALDHDDPLLIVEFVSQSNSDEDYTDKRSQYEARGVREYWIADRHQGQVVVLSLEDSRYQEQCYQADQVIQSPLFPDFALTASQVLTVKSR</sequence>